<reference evidence="1 2" key="1">
    <citation type="submission" date="2013-02" db="EMBL/GenBank/DDBJ databases">
        <authorList>
            <person name="Harkins D.M."/>
            <person name="Durkin A.S."/>
            <person name="Brinkac L.M."/>
            <person name="Haft D.H."/>
            <person name="Selengut J.D."/>
            <person name="Sanka R."/>
            <person name="DePew J."/>
            <person name="Purushe J."/>
            <person name="Tulsiani S.M."/>
            <person name="Graham G.C."/>
            <person name="Burns M.-A."/>
            <person name="Dohnt M.F."/>
            <person name="Smythe L.D."/>
            <person name="McKay D.B."/>
            <person name="Craig S.B."/>
            <person name="Vinetz J.M."/>
            <person name="Sutton G.G."/>
            <person name="Nierman W.C."/>
            <person name="Fouts D.E."/>
        </authorList>
    </citation>
    <scope>NUCLEOTIDE SEQUENCE [LARGE SCALE GENOMIC DNA]</scope>
    <source>
        <strain evidence="1 2">LT2186</strain>
    </source>
</reference>
<dbReference type="EMBL" id="AFME02000090">
    <property type="protein sequence ID" value="EMG12494.1"/>
    <property type="molecule type" value="Genomic_DNA"/>
</dbReference>
<dbReference type="AlphaFoldDB" id="M3FY62"/>
<accession>M3FY62</accession>
<protein>
    <submittedName>
        <fullName evidence="1">Uncharacterized protein</fullName>
    </submittedName>
</protein>
<dbReference type="BioCyc" id="LINT1001599:G11K9-1718-MONOMER"/>
<sequence length="72" mass="8560">MIPLIYENKKKYKAFSTIENNSFYHVNAILNIISKTKYYDVTLAQIEEAVKKSDYVEYKIKENGDMYIKVKQ</sequence>
<evidence type="ECO:0000313" key="1">
    <source>
        <dbReference type="EMBL" id="EMG12494.1"/>
    </source>
</evidence>
<dbReference type="Proteomes" id="UP000011776">
    <property type="component" value="Unassembled WGS sequence"/>
</dbReference>
<organism evidence="1 2">
    <name type="scientific">Leptospira interrogans serovar Grippotyphosa str. LT2186</name>
    <dbReference type="NCBI Taxonomy" id="1001599"/>
    <lineage>
        <taxon>Bacteria</taxon>
        <taxon>Pseudomonadati</taxon>
        <taxon>Spirochaetota</taxon>
        <taxon>Spirochaetia</taxon>
        <taxon>Leptospirales</taxon>
        <taxon>Leptospiraceae</taxon>
        <taxon>Leptospira</taxon>
    </lineage>
</organism>
<comment type="caution">
    <text evidence="1">The sequence shown here is derived from an EMBL/GenBank/DDBJ whole genome shotgun (WGS) entry which is preliminary data.</text>
</comment>
<evidence type="ECO:0000313" key="2">
    <source>
        <dbReference type="Proteomes" id="UP000011776"/>
    </source>
</evidence>
<name>M3FY62_LEPIR</name>
<proteinExistence type="predicted"/>
<gene>
    <name evidence="1" type="ORF">LEP1GSC151_0924</name>
</gene>